<dbReference type="PANTHER" id="PTHR30502">
    <property type="entry name" value="2-KETO-3-DEOXY-L-RHAMNONATE ALDOLASE"/>
    <property type="match status" value="1"/>
</dbReference>
<protein>
    <submittedName>
        <fullName evidence="5">2,4-dihydroxyhept-2-ene-1,7-dioic acid aldolase</fullName>
    </submittedName>
</protein>
<dbReference type="GO" id="GO:0005737">
    <property type="term" value="C:cytoplasm"/>
    <property type="evidence" value="ECO:0007669"/>
    <property type="project" value="TreeGrafter"/>
</dbReference>
<name>A0A3S9B470_9HYPH</name>
<evidence type="ECO:0000256" key="2">
    <source>
        <dbReference type="ARBA" id="ARBA00022723"/>
    </source>
</evidence>
<evidence type="ECO:0000313" key="5">
    <source>
        <dbReference type="EMBL" id="AZN71765.1"/>
    </source>
</evidence>
<dbReference type="KEGG" id="abaw:D5400_11215"/>
<comment type="similarity">
    <text evidence="1">Belongs to the HpcH/HpaI aldolase family.</text>
</comment>
<dbReference type="GO" id="GO:0016832">
    <property type="term" value="F:aldehyde-lyase activity"/>
    <property type="evidence" value="ECO:0007669"/>
    <property type="project" value="TreeGrafter"/>
</dbReference>
<organism evidence="5 6">
    <name type="scientific">Georhizobium profundi</name>
    <dbReference type="NCBI Taxonomy" id="2341112"/>
    <lineage>
        <taxon>Bacteria</taxon>
        <taxon>Pseudomonadati</taxon>
        <taxon>Pseudomonadota</taxon>
        <taxon>Alphaproteobacteria</taxon>
        <taxon>Hyphomicrobiales</taxon>
        <taxon>Rhizobiaceae</taxon>
        <taxon>Georhizobium</taxon>
    </lineage>
</organism>
<proteinExistence type="inferred from homology"/>
<dbReference type="InterPro" id="IPR040442">
    <property type="entry name" value="Pyrv_kinase-like_dom_sf"/>
</dbReference>
<dbReference type="InterPro" id="IPR005000">
    <property type="entry name" value="Aldolase/citrate-lyase_domain"/>
</dbReference>
<gene>
    <name evidence="5" type="ORF">D5400_11215</name>
</gene>
<evidence type="ECO:0000259" key="4">
    <source>
        <dbReference type="Pfam" id="PF03328"/>
    </source>
</evidence>
<feature type="domain" description="HpcH/HpaI aldolase/citrate lyase" evidence="4">
    <location>
        <begin position="16"/>
        <end position="237"/>
    </location>
</feature>
<dbReference type="Pfam" id="PF03328">
    <property type="entry name" value="HpcH_HpaI"/>
    <property type="match status" value="1"/>
</dbReference>
<dbReference type="OrthoDB" id="9802624at2"/>
<evidence type="ECO:0000256" key="1">
    <source>
        <dbReference type="ARBA" id="ARBA00005568"/>
    </source>
</evidence>
<dbReference type="InterPro" id="IPR015813">
    <property type="entry name" value="Pyrv/PenolPyrv_kinase-like_dom"/>
</dbReference>
<dbReference type="GO" id="GO:0046872">
    <property type="term" value="F:metal ion binding"/>
    <property type="evidence" value="ECO:0007669"/>
    <property type="project" value="UniProtKB-KW"/>
</dbReference>
<dbReference type="AlphaFoldDB" id="A0A3S9B470"/>
<evidence type="ECO:0000256" key="3">
    <source>
        <dbReference type="ARBA" id="ARBA00023239"/>
    </source>
</evidence>
<keyword evidence="3" id="KW-0456">Lyase</keyword>
<sequence>MTLADKLNAGETVLTAWSTLAAPAVVELLARADFEAVTLDMQHGAHSVDSVHDGILAIAAAGKPAIVRIPVGRNDMVSRALDFSADAIIAPMINSVEDARAFAAHAKYLPVGQRSWGPARALSMRGIQKGQDYLSSANDKTVAFAMIETRAALASLDEILAVPGIDGVFVGPSDFSISWTNGAAVDPHHEEMTEAIADIGRRARAAGKHAGVFVFDAPRTQSYVKMGFNLLSVIHDGAYLSLGMSTMLDQARNG</sequence>
<dbReference type="RefSeq" id="WP_126010084.1">
    <property type="nucleotide sequence ID" value="NZ_CP032509.1"/>
</dbReference>
<dbReference type="Gene3D" id="3.20.20.60">
    <property type="entry name" value="Phosphoenolpyruvate-binding domains"/>
    <property type="match status" value="1"/>
</dbReference>
<dbReference type="EMBL" id="CP032509">
    <property type="protein sequence ID" value="AZN71765.1"/>
    <property type="molecule type" value="Genomic_DNA"/>
</dbReference>
<dbReference type="SUPFAM" id="SSF51621">
    <property type="entry name" value="Phosphoenolpyruvate/pyruvate domain"/>
    <property type="match status" value="1"/>
</dbReference>
<accession>A0A3S9B470</accession>
<dbReference type="PANTHER" id="PTHR30502:SF0">
    <property type="entry name" value="PHOSPHOENOLPYRUVATE CARBOXYLASE FAMILY PROTEIN"/>
    <property type="match status" value="1"/>
</dbReference>
<dbReference type="Proteomes" id="UP000268192">
    <property type="component" value="Chromosome"/>
</dbReference>
<dbReference type="InterPro" id="IPR050251">
    <property type="entry name" value="HpcH-HpaI_aldolase"/>
</dbReference>
<reference evidence="5 6" key="1">
    <citation type="submission" date="2018-09" db="EMBL/GenBank/DDBJ databases">
        <title>Marinorhizobium profundi gen. nov., sp. nov., isolated from a deep-sea sediment sample from the New Britain Trench and proposal of Marinorhizobiaceae fam. nov. in the order Rhizobiales of the class Alphaproteobacteria.</title>
        <authorList>
            <person name="Cao J."/>
        </authorList>
    </citation>
    <scope>NUCLEOTIDE SEQUENCE [LARGE SCALE GENOMIC DNA]</scope>
    <source>
        <strain evidence="5 6">WS11</strain>
    </source>
</reference>
<keyword evidence="6" id="KW-1185">Reference proteome</keyword>
<keyword evidence="2" id="KW-0479">Metal-binding</keyword>
<evidence type="ECO:0000313" key="6">
    <source>
        <dbReference type="Proteomes" id="UP000268192"/>
    </source>
</evidence>